<dbReference type="Pfam" id="PF14598">
    <property type="entry name" value="PAS_11"/>
    <property type="match status" value="1"/>
</dbReference>
<evidence type="ECO:0000256" key="20">
    <source>
        <dbReference type="PROSITE-ProRule" id="PRU00108"/>
    </source>
</evidence>
<keyword evidence="5" id="KW-0443">Lipid metabolism</keyword>
<dbReference type="GO" id="GO:0006357">
    <property type="term" value="P:regulation of transcription by RNA polymerase II"/>
    <property type="evidence" value="ECO:0000318"/>
    <property type="project" value="GO_Central"/>
</dbReference>
<protein>
    <recommendedName>
        <fullName evidence="17">Aryl hydrocarbon receptor nuclear translocator</fullName>
    </recommendedName>
</protein>
<dbReference type="SMART" id="SM00091">
    <property type="entry name" value="PAS"/>
    <property type="match status" value="2"/>
</dbReference>
<dbReference type="CDD" id="cd00130">
    <property type="entry name" value="PAS"/>
    <property type="match status" value="2"/>
</dbReference>
<dbReference type="GO" id="GO:0005634">
    <property type="term" value="C:nucleus"/>
    <property type="evidence" value="ECO:0000318"/>
    <property type="project" value="GO_Central"/>
</dbReference>
<dbReference type="GO" id="GO:0034751">
    <property type="term" value="C:aryl hydrocarbon receptor complex"/>
    <property type="evidence" value="ECO:0000318"/>
    <property type="project" value="GO_Central"/>
</dbReference>
<dbReference type="CDD" id="cd00086">
    <property type="entry name" value="homeodomain"/>
    <property type="match status" value="1"/>
</dbReference>
<feature type="compositionally biased region" description="Low complexity" evidence="22">
    <location>
        <begin position="971"/>
        <end position="982"/>
    </location>
</feature>
<keyword evidence="13 23" id="KW-0472">Membrane</keyword>
<accession>A0A6I8N814</accession>
<evidence type="ECO:0000313" key="28">
    <source>
        <dbReference type="Proteomes" id="UP000002279"/>
    </source>
</evidence>
<dbReference type="SMART" id="SM00353">
    <property type="entry name" value="HLH"/>
    <property type="match status" value="1"/>
</dbReference>
<reference evidence="27 28" key="1">
    <citation type="journal article" date="2008" name="Nature">
        <title>Genome analysis of the platypus reveals unique signatures of evolution.</title>
        <authorList>
            <person name="Warren W.C."/>
            <person name="Hillier L.W."/>
            <person name="Marshall Graves J.A."/>
            <person name="Birney E."/>
            <person name="Ponting C.P."/>
            <person name="Grutzner F."/>
            <person name="Belov K."/>
            <person name="Miller W."/>
            <person name="Clarke L."/>
            <person name="Chinwalla A.T."/>
            <person name="Yang S.P."/>
            <person name="Heger A."/>
            <person name="Locke D.P."/>
            <person name="Miethke P."/>
            <person name="Waters P.D."/>
            <person name="Veyrunes F."/>
            <person name="Fulton L."/>
            <person name="Fulton B."/>
            <person name="Graves T."/>
            <person name="Wallis J."/>
            <person name="Puente X.S."/>
            <person name="Lopez-Otin C."/>
            <person name="Ordonez G.R."/>
            <person name="Eichler E.E."/>
            <person name="Chen L."/>
            <person name="Cheng Z."/>
            <person name="Deakin J.E."/>
            <person name="Alsop A."/>
            <person name="Thompson K."/>
            <person name="Kirby P."/>
            <person name="Papenfuss A.T."/>
            <person name="Wakefield M.J."/>
            <person name="Olender T."/>
            <person name="Lancet D."/>
            <person name="Huttley G.A."/>
            <person name="Smit A.F."/>
            <person name="Pask A."/>
            <person name="Temple-Smith P."/>
            <person name="Batzer M.A."/>
            <person name="Walker J.A."/>
            <person name="Konkel M.K."/>
            <person name="Harris R.S."/>
            <person name="Whittington C.M."/>
            <person name="Wong E.S."/>
            <person name="Gemmell N.J."/>
            <person name="Buschiazzo E."/>
            <person name="Vargas Jentzsch I.M."/>
            <person name="Merkel A."/>
            <person name="Schmitz J."/>
            <person name="Zemann A."/>
            <person name="Churakov G."/>
            <person name="Kriegs J.O."/>
            <person name="Brosius J."/>
            <person name="Murchison E.P."/>
            <person name="Sachidanandam R."/>
            <person name="Smith C."/>
            <person name="Hannon G.J."/>
            <person name="Tsend-Ayush E."/>
            <person name="McMillan D."/>
            <person name="Attenborough R."/>
            <person name="Rens W."/>
            <person name="Ferguson-Smith M."/>
            <person name="Lefevre C.M."/>
            <person name="Sharp J.A."/>
            <person name="Nicholas K.R."/>
            <person name="Ray D.A."/>
            <person name="Kube M."/>
            <person name="Reinhardt R."/>
            <person name="Pringle T.H."/>
            <person name="Taylor J."/>
            <person name="Jones R.C."/>
            <person name="Nixon B."/>
            <person name="Dacheux J.L."/>
            <person name="Niwa H."/>
            <person name="Sekita Y."/>
            <person name="Huang X."/>
            <person name="Stark A."/>
            <person name="Kheradpour P."/>
            <person name="Kellis M."/>
            <person name="Flicek P."/>
            <person name="Chen Y."/>
            <person name="Webber C."/>
            <person name="Hardison R."/>
            <person name="Nelson J."/>
            <person name="Hallsworth-Pepin K."/>
            <person name="Delehaunty K."/>
            <person name="Markovic C."/>
            <person name="Minx P."/>
            <person name="Feng Y."/>
            <person name="Kremitzki C."/>
            <person name="Mitreva M."/>
            <person name="Glasscock J."/>
            <person name="Wylie T."/>
            <person name="Wohldmann P."/>
            <person name="Thiru P."/>
            <person name="Nhan M.N."/>
            <person name="Pohl C.S."/>
            <person name="Smith S.M."/>
            <person name="Hou S."/>
            <person name="Nefedov M."/>
            <person name="de Jong P.J."/>
            <person name="Renfree M.B."/>
            <person name="Mardis E.R."/>
            <person name="Wilson R.K."/>
        </authorList>
    </citation>
    <scope>NUCLEOTIDE SEQUENCE [LARGE SCALE GENOMIC DNA]</scope>
    <source>
        <strain evidence="27 28">Glennie</strain>
    </source>
</reference>
<evidence type="ECO:0000256" key="19">
    <source>
        <dbReference type="ARBA" id="ARBA00049036"/>
    </source>
</evidence>
<evidence type="ECO:0000256" key="5">
    <source>
        <dbReference type="ARBA" id="ARBA00022516"/>
    </source>
</evidence>
<dbReference type="FunFam" id="1.10.10.60:FF:000020">
    <property type="entry name" value="Ceramide synthase 5"/>
    <property type="match status" value="1"/>
</dbReference>
<feature type="domain" description="PAS" evidence="25">
    <location>
        <begin position="673"/>
        <end position="724"/>
    </location>
</feature>
<dbReference type="Pfam" id="PF00010">
    <property type="entry name" value="HLH"/>
    <property type="match status" value="1"/>
</dbReference>
<keyword evidence="28" id="KW-1185">Reference proteome</keyword>
<evidence type="ECO:0000256" key="8">
    <source>
        <dbReference type="ARBA" id="ARBA00022737"/>
    </source>
</evidence>
<evidence type="ECO:0000256" key="22">
    <source>
        <dbReference type="SAM" id="MobiDB-lite"/>
    </source>
</evidence>
<dbReference type="SMART" id="SM00086">
    <property type="entry name" value="PAC"/>
    <property type="match status" value="1"/>
</dbReference>
<feature type="transmembrane region" description="Helical" evidence="23">
    <location>
        <begin position="225"/>
        <end position="243"/>
    </location>
</feature>
<keyword evidence="5" id="KW-0444">Lipid biosynthesis</keyword>
<dbReference type="InterPro" id="IPR001067">
    <property type="entry name" value="Nuc_translocat"/>
</dbReference>
<dbReference type="InterPro" id="IPR009057">
    <property type="entry name" value="Homeodomain-like_sf"/>
</dbReference>
<feature type="region of interest" description="Disordered" evidence="22">
    <location>
        <begin position="1054"/>
        <end position="1096"/>
    </location>
</feature>
<dbReference type="PROSITE" id="PS50071">
    <property type="entry name" value="HOMEOBOX_2"/>
    <property type="match status" value="1"/>
</dbReference>
<dbReference type="PROSITE" id="PS50888">
    <property type="entry name" value="BHLH"/>
    <property type="match status" value="1"/>
</dbReference>
<dbReference type="FunFam" id="4.10.280.10:FF:000011">
    <property type="entry name" value="Aryl hydrocarbon receptor nuclear translocator 2"/>
    <property type="match status" value="1"/>
</dbReference>
<feature type="domain" description="PAS" evidence="25">
    <location>
        <begin position="466"/>
        <end position="540"/>
    </location>
</feature>
<dbReference type="InterPro" id="IPR013767">
    <property type="entry name" value="PAS_fold"/>
</dbReference>
<dbReference type="GO" id="GO:0005789">
    <property type="term" value="C:endoplasmic reticulum membrane"/>
    <property type="evidence" value="ECO:0007669"/>
    <property type="project" value="UniProtKB-SubCell"/>
</dbReference>
<evidence type="ECO:0000256" key="17">
    <source>
        <dbReference type="ARBA" id="ARBA00039652"/>
    </source>
</evidence>
<dbReference type="Proteomes" id="UP000002279">
    <property type="component" value="Chromosome X5"/>
</dbReference>
<dbReference type="Pfam" id="PF03798">
    <property type="entry name" value="TRAM_LAG1_CLN8"/>
    <property type="match status" value="1"/>
</dbReference>
<dbReference type="GO" id="GO:0046983">
    <property type="term" value="F:protein dimerization activity"/>
    <property type="evidence" value="ECO:0007669"/>
    <property type="project" value="InterPro"/>
</dbReference>
<feature type="transmembrane region" description="Helical" evidence="23">
    <location>
        <begin position="185"/>
        <end position="205"/>
    </location>
</feature>
<dbReference type="SUPFAM" id="SSF47459">
    <property type="entry name" value="HLH, helix-loop-helix DNA-binding domain"/>
    <property type="match status" value="1"/>
</dbReference>
<dbReference type="InParanoid" id="A0A6I8N814"/>
<evidence type="ECO:0000256" key="23">
    <source>
        <dbReference type="SAM" id="Phobius"/>
    </source>
</evidence>
<dbReference type="SMART" id="SM00724">
    <property type="entry name" value="TLC"/>
    <property type="match status" value="1"/>
</dbReference>
<keyword evidence="6" id="KW-0808">Transferase</keyword>
<evidence type="ECO:0000256" key="12">
    <source>
        <dbReference type="ARBA" id="ARBA00023125"/>
    </source>
</evidence>
<dbReference type="GO" id="GO:0001666">
    <property type="term" value="P:response to hypoxia"/>
    <property type="evidence" value="ECO:0007669"/>
    <property type="project" value="UniProtKB-ARBA"/>
</dbReference>
<dbReference type="CDD" id="cd18947">
    <property type="entry name" value="bHLH-PAS_ARNT"/>
    <property type="match status" value="1"/>
</dbReference>
<dbReference type="InterPro" id="IPR035965">
    <property type="entry name" value="PAS-like_dom_sf"/>
</dbReference>
<keyword evidence="11" id="KW-0805">Transcription regulation</keyword>
<evidence type="ECO:0000256" key="13">
    <source>
        <dbReference type="ARBA" id="ARBA00023136"/>
    </source>
</evidence>
<keyword evidence="16 20" id="KW-0539">Nucleus</keyword>
<feature type="region of interest" description="Disordered" evidence="22">
    <location>
        <begin position="306"/>
        <end position="346"/>
    </location>
</feature>
<dbReference type="InterPro" id="IPR001356">
    <property type="entry name" value="HD"/>
</dbReference>
<evidence type="ECO:0000259" key="24">
    <source>
        <dbReference type="PROSITE" id="PS50071"/>
    </source>
</evidence>
<dbReference type="InterPro" id="IPR036638">
    <property type="entry name" value="HLH_DNA-bd_sf"/>
</dbReference>
<evidence type="ECO:0000256" key="4">
    <source>
        <dbReference type="ARBA" id="ARBA00004991"/>
    </source>
</evidence>
<keyword evidence="9" id="KW-0256">Endoplasmic reticulum</keyword>
<sequence length="1211" mass="132714">MPPSSSPASLFPSLEVPPNLEVPCLPNERPQHSAMAVPEAAALDPMLQTLYDYFWWERLWLPVNLTWADLEDRDGRVYAKASDLYITLPLALLFLTVRYFFEIYVATPLAALLNVKEKARLRATPNPTLEVFYGSTRKRPKQAEVEQLSRQSGLSARQVERWFRRRRNQDRPSLLKKFREASWRFTFYLIAFLAGLAVIVDKPWFYDLKEVWKGYPIQTTIPSQYWYYMIELSFYWSLLFSIASDVKRKDFKEQVIHHVATIILISFSWFANYIRAGTLIMALHDSSDYLLEVRLPPCPPRIPQPFRLPPQPSWDPGSSRTAKSTPRNLPGTPRPPTLPPPTRSGFVRPPPAAVSLWRLTLPSLTPCPIPDDLPAVPHFARSDDEQSSADKERLARENHSEIERRRRNKMTAYITELSDMVPTCSALARKPDKLTILRMAVSHMKSLRGTGNTSADGTYKPSFLTDQELKHLILEAADGFLFIVSCETGRVVYVSDSVTPVLNQPQSEWFGSSLYDQVHPDDTDKLREQLSTSENALTGRILDLKTGTVKKEGQQSSMRMCMGSRRSFICRMRCGNSPVDPVSMNRLSFMRNRCRNGLGSVKDGEPHFVVVHCTGYIKAWPPAGVSLPDEDPEAGQGSKFCLVAIGRLQVTSSPSCSDLSSTCQPTEFISRHNTEGIFTFVDHRCVATVGYQPQELLGKDIVEFCHPEDQQLLRDSFQQVVKLKGQVLSVMFRFRSKNRECLWMRTSSFTFQNPYSDEIEYIICTNTNVKNSSQEPRPALSGSLQRPQLGPTASLPLDMGPGQLAPRQQQQQPSELETVRDGLAGYDPTQVQVPVQAGTAAGPGPELGKPLEKADTLFSQDRDPRFAEIFPSLNPDQSKAVASGSVASGAVPTGQHLFSQANAFPPAPRPAPDSFRSGSLAPTGGIAQPPPPASAGQILAQISRHSNPAPSSGQTPTPAWASGTRPPGFVAQQAAAAASQAAKIRSPPFGPGGFQTPSSFSPMSLPGAPTASPAATATYPGLAARGASFAPEAGQTAGVFQARAAEGVGVWPQWQGQPQAQPQSQPQPQLHRPGSGEPCGPPQAQPPPQPQPSQPEVFQVRVPRGGWWCGGMSCSGSAGEPGLVCSRQSHGDYGLGGGRGREGGFGHWEHESSRFAVSPSPSASLLPHLSSAPVSLMSSPCLSCLFPPSLETGDAVHAGRPEHQLQQRGVS</sequence>
<comment type="pathway">
    <text evidence="4">Sphingolipid metabolism.</text>
</comment>
<reference evidence="27" key="3">
    <citation type="submission" date="2025-09" db="UniProtKB">
        <authorList>
            <consortium name="Ensembl"/>
        </authorList>
    </citation>
    <scope>IDENTIFICATION</scope>
    <source>
        <strain evidence="27">Glennie</strain>
    </source>
</reference>
<keyword evidence="12 20" id="KW-0238">DNA-binding</keyword>
<organism evidence="27 28">
    <name type="scientific">Ornithorhynchus anatinus</name>
    <name type="common">Duckbill platypus</name>
    <dbReference type="NCBI Taxonomy" id="9258"/>
    <lineage>
        <taxon>Eukaryota</taxon>
        <taxon>Metazoa</taxon>
        <taxon>Chordata</taxon>
        <taxon>Craniata</taxon>
        <taxon>Vertebrata</taxon>
        <taxon>Euteleostomi</taxon>
        <taxon>Mammalia</taxon>
        <taxon>Monotremata</taxon>
        <taxon>Ornithorhynchidae</taxon>
        <taxon>Ornithorhynchus</taxon>
    </lineage>
</organism>
<evidence type="ECO:0000256" key="1">
    <source>
        <dbReference type="ARBA" id="ARBA00004123"/>
    </source>
</evidence>
<evidence type="ECO:0000256" key="15">
    <source>
        <dbReference type="ARBA" id="ARBA00023163"/>
    </source>
</evidence>
<proteinExistence type="predicted"/>
<name>A0A6I8N814_ORNAN</name>
<dbReference type="InterPro" id="IPR001610">
    <property type="entry name" value="PAC"/>
</dbReference>
<keyword evidence="7 23" id="KW-0812">Transmembrane</keyword>
<dbReference type="GO" id="GO:0046513">
    <property type="term" value="P:ceramide biosynthetic process"/>
    <property type="evidence" value="ECO:0007669"/>
    <property type="project" value="UniProtKB-ARBA"/>
</dbReference>
<dbReference type="Bgee" id="ENSOANG00000004580">
    <property type="expression patterns" value="Expressed in adult mammalian kidney and 7 other cell types or tissues"/>
</dbReference>
<feature type="DNA-binding region" description="Homeobox" evidence="20">
    <location>
        <begin position="114"/>
        <end position="174"/>
    </location>
</feature>
<dbReference type="InterPro" id="IPR011598">
    <property type="entry name" value="bHLH_dom"/>
</dbReference>
<feature type="compositionally biased region" description="Low complexity" evidence="22">
    <location>
        <begin position="1054"/>
        <end position="1069"/>
    </location>
</feature>
<dbReference type="Gene3D" id="1.10.10.60">
    <property type="entry name" value="Homeodomain-like"/>
    <property type="match status" value="1"/>
</dbReference>
<evidence type="ECO:0000256" key="6">
    <source>
        <dbReference type="ARBA" id="ARBA00022679"/>
    </source>
</evidence>
<dbReference type="GO" id="GO:0000981">
    <property type="term" value="F:DNA-binding transcription factor activity, RNA polymerase II-specific"/>
    <property type="evidence" value="ECO:0000318"/>
    <property type="project" value="GO_Central"/>
</dbReference>
<dbReference type="Pfam" id="PF00046">
    <property type="entry name" value="Homeodomain"/>
    <property type="match status" value="1"/>
</dbReference>
<evidence type="ECO:0000256" key="10">
    <source>
        <dbReference type="ARBA" id="ARBA00022989"/>
    </source>
</evidence>
<evidence type="ECO:0000313" key="27">
    <source>
        <dbReference type="Ensembl" id="ENSOANP00000036935.1"/>
    </source>
</evidence>
<keyword evidence="15" id="KW-0804">Transcription</keyword>
<evidence type="ECO:0000256" key="3">
    <source>
        <dbReference type="ARBA" id="ARBA00004760"/>
    </source>
</evidence>
<dbReference type="GeneTree" id="ENSGT00940000157585"/>
<comment type="pathway">
    <text evidence="3">Lipid metabolism; sphingolipid metabolism.</text>
</comment>
<dbReference type="InterPro" id="IPR000014">
    <property type="entry name" value="PAS"/>
</dbReference>
<evidence type="ECO:0000256" key="9">
    <source>
        <dbReference type="ARBA" id="ARBA00022824"/>
    </source>
</evidence>
<dbReference type="SUPFAM" id="SSF46689">
    <property type="entry name" value="Homeodomain-like"/>
    <property type="match status" value="1"/>
</dbReference>
<dbReference type="GO" id="GO:0000978">
    <property type="term" value="F:RNA polymerase II cis-regulatory region sequence-specific DNA binding"/>
    <property type="evidence" value="ECO:0000318"/>
    <property type="project" value="GO_Central"/>
</dbReference>
<evidence type="ECO:0000256" key="18">
    <source>
        <dbReference type="ARBA" id="ARBA00045949"/>
    </source>
</evidence>
<keyword evidence="14" id="KW-0010">Activator</keyword>
<evidence type="ECO:0000256" key="21">
    <source>
        <dbReference type="RuleBase" id="RU000682"/>
    </source>
</evidence>
<dbReference type="Ensembl" id="ENSOANT00000061449.1">
    <property type="protein sequence ID" value="ENSOANP00000036935.1"/>
    <property type="gene ID" value="ENSOANG00000004580.3"/>
</dbReference>
<dbReference type="PRINTS" id="PR00785">
    <property type="entry name" value="NCTRNSLOCATR"/>
</dbReference>
<feature type="region of interest" description="Disordered" evidence="22">
    <location>
        <begin position="900"/>
        <end position="1013"/>
    </location>
</feature>
<keyword evidence="10 23" id="KW-1133">Transmembrane helix</keyword>
<dbReference type="InterPro" id="IPR006634">
    <property type="entry name" value="TLC-dom"/>
</dbReference>
<evidence type="ECO:0000259" key="25">
    <source>
        <dbReference type="PROSITE" id="PS50112"/>
    </source>
</evidence>
<dbReference type="FunFam" id="3.30.450.20:FF:000028">
    <property type="entry name" value="Aryl hydrocarbon receptor nuclear translocator 1"/>
    <property type="match status" value="1"/>
</dbReference>
<feature type="compositionally biased region" description="Pro residues" evidence="22">
    <location>
        <begin position="1079"/>
        <end position="1093"/>
    </location>
</feature>
<dbReference type="NCBIfam" id="TIGR00229">
    <property type="entry name" value="sensory_box"/>
    <property type="match status" value="1"/>
</dbReference>
<feature type="transmembrane region" description="Helical" evidence="23">
    <location>
        <begin position="90"/>
        <end position="113"/>
    </location>
</feature>
<dbReference type="Pfam" id="PF00989">
    <property type="entry name" value="PAS"/>
    <property type="match status" value="1"/>
</dbReference>
<dbReference type="GO" id="GO:0050291">
    <property type="term" value="F:sphingosine N-acyltransferase activity"/>
    <property type="evidence" value="ECO:0007669"/>
    <property type="project" value="UniProtKB-ARBA"/>
</dbReference>
<dbReference type="SMART" id="SM00389">
    <property type="entry name" value="HOX"/>
    <property type="match status" value="1"/>
</dbReference>
<dbReference type="FunFam" id="3.30.450.20:FF:000003">
    <property type="entry name" value="Aryl hydrocarbon receptor nuclear translocator 2"/>
    <property type="match status" value="1"/>
</dbReference>
<feature type="transmembrane region" description="Helical" evidence="23">
    <location>
        <begin position="255"/>
        <end position="274"/>
    </location>
</feature>
<dbReference type="InterPro" id="IPR050933">
    <property type="entry name" value="Circadian_TF"/>
</dbReference>
<dbReference type="Gene3D" id="3.30.450.20">
    <property type="entry name" value="PAS domain"/>
    <property type="match status" value="2"/>
</dbReference>
<dbReference type="PROSITE" id="PS50112">
    <property type="entry name" value="PAS"/>
    <property type="match status" value="2"/>
</dbReference>
<feature type="region of interest" description="Disordered" evidence="22">
    <location>
        <begin position="375"/>
        <end position="399"/>
    </location>
</feature>
<evidence type="ECO:0000256" key="14">
    <source>
        <dbReference type="ARBA" id="ARBA00023159"/>
    </source>
</evidence>
<feature type="region of interest" description="Disordered" evidence="22">
    <location>
        <begin position="771"/>
        <end position="816"/>
    </location>
</feature>
<comment type="catalytic activity">
    <reaction evidence="19">
        <text>sphinganine + octadecanoyl-CoA = N-(octadecanoyl)-sphinganine + CoA + H(+)</text>
        <dbReference type="Rhea" id="RHEA:36547"/>
        <dbReference type="ChEBI" id="CHEBI:15378"/>
        <dbReference type="ChEBI" id="CHEBI:57287"/>
        <dbReference type="ChEBI" id="CHEBI:57394"/>
        <dbReference type="ChEBI" id="CHEBI:57817"/>
        <dbReference type="ChEBI" id="CHEBI:67033"/>
    </reaction>
    <physiologicalReaction direction="left-to-right" evidence="19">
        <dbReference type="Rhea" id="RHEA:36548"/>
    </physiologicalReaction>
</comment>
<evidence type="ECO:0000259" key="26">
    <source>
        <dbReference type="PROSITE" id="PS50888"/>
    </source>
</evidence>
<dbReference type="AlphaFoldDB" id="A0A6I8N814"/>
<keyword evidence="20 21" id="KW-0371">Homeobox</keyword>
<feature type="compositionally biased region" description="Basic and acidic residues" evidence="22">
    <location>
        <begin position="380"/>
        <end position="399"/>
    </location>
</feature>
<dbReference type="SUPFAM" id="SSF55785">
    <property type="entry name" value="PYP-like sensor domain (PAS domain)"/>
    <property type="match status" value="2"/>
</dbReference>
<reference evidence="27" key="2">
    <citation type="submission" date="2025-08" db="UniProtKB">
        <authorList>
            <consortium name="Ensembl"/>
        </authorList>
    </citation>
    <scope>IDENTIFICATION</scope>
    <source>
        <strain evidence="27">Glennie</strain>
    </source>
</reference>
<evidence type="ECO:0000256" key="11">
    <source>
        <dbReference type="ARBA" id="ARBA00023015"/>
    </source>
</evidence>
<evidence type="ECO:0000256" key="16">
    <source>
        <dbReference type="ARBA" id="ARBA00023242"/>
    </source>
</evidence>
<dbReference type="FunCoup" id="A0A6I8N814">
    <property type="interactions" value="2897"/>
</dbReference>
<gene>
    <name evidence="27" type="primary">CERS2</name>
</gene>
<dbReference type="GO" id="GO:0005667">
    <property type="term" value="C:transcription regulator complex"/>
    <property type="evidence" value="ECO:0007669"/>
    <property type="project" value="InterPro"/>
</dbReference>
<dbReference type="PANTHER" id="PTHR23042">
    <property type="entry name" value="CIRCADIAN PROTEIN CLOCK/ARNT/BMAL/PAS"/>
    <property type="match status" value="1"/>
</dbReference>
<comment type="function">
    <text evidence="18">Required for activity of the AHR. Upon ligand binding, AHR translocates into the nucleus, where it heterodimerizes with ARNT and induces transcription by binding to xenobiotic response elements (XRE). Not required for the ligand-binding subunit to translocate from the cytosol to the nucleus after ligand binding. The complex initiates transcription of genes involved in the regulation of a variety of biological processes, including angiogenesis, hematopoiesis, drug and lipid metabolism, cell motility and immune modulation. The heterodimer binds to core DNA sequence 5'-TACGTG-3' within the hypoxia response element (HRE) of target gene promoters and functions as a transcriptional regulator of the adaptive response to hypoxia. The heterodimer ARNT:AHR binds to core DNA sequence 5'-TGCGTG-3' within the dioxin response element (DRE) of target gene promoters and activates their transcription.</text>
</comment>
<evidence type="ECO:0000256" key="7">
    <source>
        <dbReference type="ARBA" id="ARBA00022692"/>
    </source>
</evidence>
<feature type="domain" description="Homeobox" evidence="24">
    <location>
        <begin position="112"/>
        <end position="173"/>
    </location>
</feature>
<feature type="compositionally biased region" description="Polar residues" evidence="22">
    <location>
        <begin position="943"/>
        <end position="957"/>
    </location>
</feature>
<evidence type="ECO:0000256" key="2">
    <source>
        <dbReference type="ARBA" id="ARBA00004477"/>
    </source>
</evidence>
<feature type="compositionally biased region" description="Pro residues" evidence="22">
    <location>
        <begin position="332"/>
        <end position="346"/>
    </location>
</feature>
<feature type="domain" description="BHLH" evidence="26">
    <location>
        <begin position="394"/>
        <end position="447"/>
    </location>
</feature>
<dbReference type="Gene3D" id="4.10.280.10">
    <property type="entry name" value="Helix-loop-helix DNA-binding domain"/>
    <property type="match status" value="1"/>
</dbReference>
<comment type="subcellular location">
    <subcellularLocation>
        <location evidence="2">Endoplasmic reticulum membrane</location>
        <topology evidence="2">Multi-pass membrane protein</topology>
    </subcellularLocation>
    <subcellularLocation>
        <location evidence="1 20 21">Nucleus</location>
    </subcellularLocation>
</comment>
<keyword evidence="8" id="KW-0677">Repeat</keyword>